<accession>A0A2M9G5Y8</accession>
<dbReference type="OrthoDB" id="9807812at2"/>
<evidence type="ECO:0000259" key="1">
    <source>
        <dbReference type="PROSITE" id="PS50206"/>
    </source>
</evidence>
<sequence>MPSGVNQMVDDAMARVETISVDDAKELVGKDGVTIVDIRDVRELWRDGKIPGAYHAPRGMLEFWIAEDSPYTKDVFQTGNRFVFYCAAGARSALATDTAMKLGLTNVCHIGGGFGAWKKAGNEIEAVEKK</sequence>
<dbReference type="RefSeq" id="WP_109796254.1">
    <property type="nucleotide sequence ID" value="NZ_PHIG01000007.1"/>
</dbReference>
<proteinExistence type="predicted"/>
<dbReference type="SMART" id="SM00450">
    <property type="entry name" value="RHOD"/>
    <property type="match status" value="1"/>
</dbReference>
<dbReference type="PANTHER" id="PTHR44086">
    <property type="entry name" value="THIOSULFATE SULFURTRANSFERASE RDL2, MITOCHONDRIAL-RELATED"/>
    <property type="match status" value="1"/>
</dbReference>
<dbReference type="InterPro" id="IPR036873">
    <property type="entry name" value="Rhodanese-like_dom_sf"/>
</dbReference>
<keyword evidence="3" id="KW-1185">Reference proteome</keyword>
<reference evidence="2 3" key="1">
    <citation type="submission" date="2017-11" db="EMBL/GenBank/DDBJ databases">
        <title>Draft genome sequence of Rhizobiales bacterium SY3-13.</title>
        <authorList>
            <person name="Sun C."/>
        </authorList>
    </citation>
    <scope>NUCLEOTIDE SEQUENCE [LARGE SCALE GENOMIC DNA]</scope>
    <source>
        <strain evidence="2 3">SY3-13</strain>
    </source>
</reference>
<dbReference type="Gene3D" id="3.40.250.10">
    <property type="entry name" value="Rhodanese-like domain"/>
    <property type="match status" value="1"/>
</dbReference>
<dbReference type="Proteomes" id="UP000229498">
    <property type="component" value="Unassembled WGS sequence"/>
</dbReference>
<dbReference type="CDD" id="cd01447">
    <property type="entry name" value="Polysulfide_ST"/>
    <property type="match status" value="1"/>
</dbReference>
<name>A0A2M9G5Y8_9PROT</name>
<evidence type="ECO:0000313" key="3">
    <source>
        <dbReference type="Proteomes" id="UP000229498"/>
    </source>
</evidence>
<dbReference type="PANTHER" id="PTHR44086:SF13">
    <property type="entry name" value="THIOSULFATE SULFURTRANSFERASE PSPE"/>
    <property type="match status" value="1"/>
</dbReference>
<comment type="caution">
    <text evidence="2">The sequence shown here is derived from an EMBL/GenBank/DDBJ whole genome shotgun (WGS) entry which is preliminary data.</text>
</comment>
<dbReference type="GO" id="GO:0004792">
    <property type="term" value="F:thiosulfate-cyanide sulfurtransferase activity"/>
    <property type="evidence" value="ECO:0007669"/>
    <property type="project" value="TreeGrafter"/>
</dbReference>
<dbReference type="InterPro" id="IPR001763">
    <property type="entry name" value="Rhodanese-like_dom"/>
</dbReference>
<dbReference type="Pfam" id="PF00581">
    <property type="entry name" value="Rhodanese"/>
    <property type="match status" value="1"/>
</dbReference>
<gene>
    <name evidence="2" type="ORF">CVT23_02515</name>
</gene>
<dbReference type="EMBL" id="PHIG01000007">
    <property type="protein sequence ID" value="PJK31128.1"/>
    <property type="molecule type" value="Genomic_DNA"/>
</dbReference>
<protein>
    <submittedName>
        <fullName evidence="2">Rhodanese</fullName>
    </submittedName>
</protein>
<feature type="domain" description="Rhodanese" evidence="1">
    <location>
        <begin position="29"/>
        <end position="126"/>
    </location>
</feature>
<dbReference type="SUPFAM" id="SSF52821">
    <property type="entry name" value="Rhodanese/Cell cycle control phosphatase"/>
    <property type="match status" value="1"/>
</dbReference>
<dbReference type="PROSITE" id="PS50206">
    <property type="entry name" value="RHODANESE_3"/>
    <property type="match status" value="1"/>
</dbReference>
<dbReference type="AlphaFoldDB" id="A0A2M9G5Y8"/>
<organism evidence="2 3">
    <name type="scientific">Minwuia thermotolerans</name>
    <dbReference type="NCBI Taxonomy" id="2056226"/>
    <lineage>
        <taxon>Bacteria</taxon>
        <taxon>Pseudomonadati</taxon>
        <taxon>Pseudomonadota</taxon>
        <taxon>Alphaproteobacteria</taxon>
        <taxon>Minwuiales</taxon>
        <taxon>Minwuiaceae</taxon>
        <taxon>Minwuia</taxon>
    </lineage>
</organism>
<evidence type="ECO:0000313" key="2">
    <source>
        <dbReference type="EMBL" id="PJK31128.1"/>
    </source>
</evidence>